<evidence type="ECO:0000313" key="7">
    <source>
        <dbReference type="Proteomes" id="UP000305233"/>
    </source>
</evidence>
<dbReference type="GO" id="GO:0046872">
    <property type="term" value="F:metal ion binding"/>
    <property type="evidence" value="ECO:0007669"/>
    <property type="project" value="UniProtKB-KW"/>
</dbReference>
<evidence type="ECO:0000256" key="1">
    <source>
        <dbReference type="ARBA" id="ARBA00022722"/>
    </source>
</evidence>
<evidence type="ECO:0000259" key="5">
    <source>
        <dbReference type="Pfam" id="PF01850"/>
    </source>
</evidence>
<comment type="caution">
    <text evidence="6">The sequence shown here is derived from an EMBL/GenBank/DDBJ whole genome shotgun (WGS) entry which is preliminary data.</text>
</comment>
<keyword evidence="3" id="KW-0378">Hydrolase</keyword>
<evidence type="ECO:0000256" key="4">
    <source>
        <dbReference type="ARBA" id="ARBA00022842"/>
    </source>
</evidence>
<dbReference type="Pfam" id="PF01850">
    <property type="entry name" value="PIN"/>
    <property type="match status" value="1"/>
</dbReference>
<dbReference type="RefSeq" id="WP_136453920.1">
    <property type="nucleotide sequence ID" value="NZ_SSWH01000005.1"/>
</dbReference>
<reference evidence="6 7" key="1">
    <citation type="submission" date="2019-04" db="EMBL/GenBank/DDBJ databases">
        <authorList>
            <person name="Liu Q."/>
            <person name="Xin Y.-H."/>
        </authorList>
    </citation>
    <scope>NUCLEOTIDE SEQUENCE [LARGE SCALE GENOMIC DNA]</scope>
    <source>
        <strain evidence="6 7">AM23</strain>
    </source>
</reference>
<evidence type="ECO:0000313" key="6">
    <source>
        <dbReference type="EMBL" id="THJ66820.1"/>
    </source>
</evidence>
<keyword evidence="7" id="KW-1185">Reference proteome</keyword>
<dbReference type="EMBL" id="SSWH01000005">
    <property type="protein sequence ID" value="THJ66820.1"/>
    <property type="molecule type" value="Genomic_DNA"/>
</dbReference>
<dbReference type="SUPFAM" id="SSF88723">
    <property type="entry name" value="PIN domain-like"/>
    <property type="match status" value="1"/>
</dbReference>
<dbReference type="Proteomes" id="UP000305233">
    <property type="component" value="Unassembled WGS sequence"/>
</dbReference>
<keyword evidence="4" id="KW-0460">Magnesium</keyword>
<name>A0A4S5E5U1_9MICC</name>
<keyword evidence="2" id="KW-0479">Metal-binding</keyword>
<gene>
    <name evidence="6" type="ORF">E8P82_07790</name>
</gene>
<dbReference type="Gene3D" id="3.40.50.1010">
    <property type="entry name" value="5'-nuclease"/>
    <property type="match status" value="1"/>
</dbReference>
<proteinExistence type="predicted"/>
<dbReference type="CDD" id="cd18683">
    <property type="entry name" value="PIN_VapC-like"/>
    <property type="match status" value="1"/>
</dbReference>
<dbReference type="GO" id="GO:0004518">
    <property type="term" value="F:nuclease activity"/>
    <property type="evidence" value="ECO:0007669"/>
    <property type="project" value="UniProtKB-KW"/>
</dbReference>
<protein>
    <submittedName>
        <fullName evidence="6">Type II toxin-antitoxin system VapC family toxin</fullName>
    </submittedName>
</protein>
<sequence>MIGLDTNVIVRFLTQDDSSQSALAASLLGSLTPVQPGYISPAVLVETYWVLRRGYRLTVKDVVPTLLALVSSDEILVEHADLVRTALRRALEGYDFADALIALDGVRRGCEFTATFDRHASGLEGMKLLQGA</sequence>
<dbReference type="InterPro" id="IPR002716">
    <property type="entry name" value="PIN_dom"/>
</dbReference>
<organism evidence="6 7">
    <name type="scientific">Arthrobacter echini</name>
    <dbReference type="NCBI Taxonomy" id="1529066"/>
    <lineage>
        <taxon>Bacteria</taxon>
        <taxon>Bacillati</taxon>
        <taxon>Actinomycetota</taxon>
        <taxon>Actinomycetes</taxon>
        <taxon>Micrococcales</taxon>
        <taxon>Micrococcaceae</taxon>
        <taxon>Arthrobacter</taxon>
    </lineage>
</organism>
<keyword evidence="1" id="KW-0540">Nuclease</keyword>
<evidence type="ECO:0000256" key="2">
    <source>
        <dbReference type="ARBA" id="ARBA00022723"/>
    </source>
</evidence>
<dbReference type="OrthoDB" id="32974at2"/>
<feature type="domain" description="PIN" evidence="5">
    <location>
        <begin position="4"/>
        <end position="119"/>
    </location>
</feature>
<evidence type="ECO:0000256" key="3">
    <source>
        <dbReference type="ARBA" id="ARBA00022801"/>
    </source>
</evidence>
<dbReference type="InterPro" id="IPR029060">
    <property type="entry name" value="PIN-like_dom_sf"/>
</dbReference>
<dbReference type="GO" id="GO:0016787">
    <property type="term" value="F:hydrolase activity"/>
    <property type="evidence" value="ECO:0007669"/>
    <property type="project" value="UniProtKB-KW"/>
</dbReference>
<accession>A0A4S5E5U1</accession>
<dbReference type="AlphaFoldDB" id="A0A4S5E5U1"/>